<accession>A0A5B0NVS3</accession>
<dbReference type="EMBL" id="VDEP01000377">
    <property type="protein sequence ID" value="KAA1092140.1"/>
    <property type="molecule type" value="Genomic_DNA"/>
</dbReference>
<name>A0A5B0NVS3_PUCGR</name>
<evidence type="ECO:0000313" key="1">
    <source>
        <dbReference type="EMBL" id="KAA1092140.1"/>
    </source>
</evidence>
<dbReference type="Proteomes" id="UP000325313">
    <property type="component" value="Unassembled WGS sequence"/>
</dbReference>
<protein>
    <submittedName>
        <fullName evidence="1">Uncharacterized protein</fullName>
    </submittedName>
</protein>
<comment type="caution">
    <text evidence="1">The sequence shown here is derived from an EMBL/GenBank/DDBJ whole genome shotgun (WGS) entry which is preliminary data.</text>
</comment>
<sequence>MWTLSLLMVGHITKIRWCTILVKKKPSGSFELIVQQEAVLRSVQNISSQPCTNHYLTSSCIASQPLPHIWFPAVLVDSDEVCLIRWKLETLSIGSPGGLLEFNLHHDSIHIIALLSDPTFPSI</sequence>
<gene>
    <name evidence="1" type="ORF">PGTUg99_005896</name>
</gene>
<reference evidence="1 2" key="1">
    <citation type="submission" date="2019-05" db="EMBL/GenBank/DDBJ databases">
        <title>Emergence of the Ug99 lineage of the wheat stem rust pathogen through somatic hybridization.</title>
        <authorList>
            <person name="Li F."/>
            <person name="Upadhyaya N.M."/>
            <person name="Sperschneider J."/>
            <person name="Matny O."/>
            <person name="Nguyen-Phuc H."/>
            <person name="Mago R."/>
            <person name="Raley C."/>
            <person name="Miller M.E."/>
            <person name="Silverstein K.A.T."/>
            <person name="Henningsen E."/>
            <person name="Hirsch C.D."/>
            <person name="Visser B."/>
            <person name="Pretorius Z.A."/>
            <person name="Steffenson B.J."/>
            <person name="Schwessinger B."/>
            <person name="Dodds P.N."/>
            <person name="Figueroa M."/>
        </authorList>
    </citation>
    <scope>NUCLEOTIDE SEQUENCE [LARGE SCALE GENOMIC DNA]</scope>
    <source>
        <strain evidence="1 2">Ug99</strain>
    </source>
</reference>
<dbReference type="AlphaFoldDB" id="A0A5B0NVS3"/>
<proteinExistence type="predicted"/>
<evidence type="ECO:0000313" key="2">
    <source>
        <dbReference type="Proteomes" id="UP000325313"/>
    </source>
</evidence>
<organism evidence="1 2">
    <name type="scientific">Puccinia graminis f. sp. tritici</name>
    <dbReference type="NCBI Taxonomy" id="56615"/>
    <lineage>
        <taxon>Eukaryota</taxon>
        <taxon>Fungi</taxon>
        <taxon>Dikarya</taxon>
        <taxon>Basidiomycota</taxon>
        <taxon>Pucciniomycotina</taxon>
        <taxon>Pucciniomycetes</taxon>
        <taxon>Pucciniales</taxon>
        <taxon>Pucciniaceae</taxon>
        <taxon>Puccinia</taxon>
    </lineage>
</organism>